<evidence type="ECO:0000256" key="9">
    <source>
        <dbReference type="ARBA" id="ARBA00022692"/>
    </source>
</evidence>
<dbReference type="GO" id="GO:0090563">
    <property type="term" value="F:protein-phosphocysteine-sugar phosphotransferase activity"/>
    <property type="evidence" value="ECO:0007669"/>
    <property type="project" value="TreeGrafter"/>
</dbReference>
<dbReference type="InterPro" id="IPR003501">
    <property type="entry name" value="PTS_EIIB_2/3"/>
</dbReference>
<comment type="subcellular location">
    <subcellularLocation>
        <location evidence="1">Cell inner membrane</location>
        <topology evidence="1">Multi-pass membrane protein</topology>
    </subcellularLocation>
    <subcellularLocation>
        <location evidence="2">Cytoplasm</location>
    </subcellularLocation>
</comment>
<evidence type="ECO:0000256" key="7">
    <source>
        <dbReference type="ARBA" id="ARBA00022679"/>
    </source>
</evidence>
<dbReference type="InterPro" id="IPR003352">
    <property type="entry name" value="PTS_EIIC"/>
</dbReference>
<evidence type="ECO:0000256" key="2">
    <source>
        <dbReference type="ARBA" id="ARBA00004496"/>
    </source>
</evidence>
<dbReference type="PROSITE" id="PS51099">
    <property type="entry name" value="PTS_EIIB_TYPE_2"/>
    <property type="match status" value="1"/>
</dbReference>
<keyword evidence="3" id="KW-0813">Transport</keyword>
<feature type="transmembrane region" description="Helical" evidence="12">
    <location>
        <begin position="537"/>
        <end position="557"/>
    </location>
</feature>
<feature type="domain" description="PTS EIIB type-2" evidence="14">
    <location>
        <begin position="172"/>
        <end position="267"/>
    </location>
</feature>
<evidence type="ECO:0000256" key="5">
    <source>
        <dbReference type="ARBA" id="ARBA00022553"/>
    </source>
</evidence>
<keyword evidence="6" id="KW-0762">Sugar transport</keyword>
<dbReference type="NCBIfam" id="TIGR01427">
    <property type="entry name" value="PTS_IIC_fructo"/>
    <property type="match status" value="1"/>
</dbReference>
<dbReference type="Gene3D" id="3.40.50.2300">
    <property type="match status" value="1"/>
</dbReference>
<name>A0A1T4JMQ8_9LACT</name>
<dbReference type="Pfam" id="PF02378">
    <property type="entry name" value="PTS_EIIC"/>
    <property type="match status" value="1"/>
</dbReference>
<proteinExistence type="predicted"/>
<feature type="transmembrane region" description="Helical" evidence="12">
    <location>
        <begin position="602"/>
        <end position="622"/>
    </location>
</feature>
<feature type="transmembrane region" description="Helical" evidence="12">
    <location>
        <begin position="502"/>
        <end position="525"/>
    </location>
</feature>
<dbReference type="STRING" id="1121925.SAMN02746011_00167"/>
<dbReference type="RefSeq" id="WP_078755044.1">
    <property type="nucleotide sequence ID" value="NZ_FUWO01000001.1"/>
</dbReference>
<dbReference type="NCBIfam" id="TIGR00848">
    <property type="entry name" value="fruA"/>
    <property type="match status" value="1"/>
</dbReference>
<dbReference type="CDD" id="cd05569">
    <property type="entry name" value="PTS_IIB_fructose"/>
    <property type="match status" value="1"/>
</dbReference>
<dbReference type="Gene3D" id="3.40.930.10">
    <property type="entry name" value="Mannitol-specific EII, Chain A"/>
    <property type="match status" value="1"/>
</dbReference>
<dbReference type="GO" id="GO:0005737">
    <property type="term" value="C:cytoplasm"/>
    <property type="evidence" value="ECO:0007669"/>
    <property type="project" value="UniProtKB-SubCell"/>
</dbReference>
<dbReference type="InterPro" id="IPR006327">
    <property type="entry name" value="PTS_IIC_fruc"/>
</dbReference>
<evidence type="ECO:0000256" key="12">
    <source>
        <dbReference type="SAM" id="Phobius"/>
    </source>
</evidence>
<evidence type="ECO:0000256" key="4">
    <source>
        <dbReference type="ARBA" id="ARBA00022475"/>
    </source>
</evidence>
<gene>
    <name evidence="16" type="ORF">SAMN02746011_00167</name>
</gene>
<evidence type="ECO:0000256" key="3">
    <source>
        <dbReference type="ARBA" id="ARBA00022448"/>
    </source>
</evidence>
<evidence type="ECO:0000256" key="11">
    <source>
        <dbReference type="ARBA" id="ARBA00023136"/>
    </source>
</evidence>
<dbReference type="NCBIfam" id="TIGR00829">
    <property type="entry name" value="FRU"/>
    <property type="match status" value="1"/>
</dbReference>
<feature type="transmembrane region" description="Helical" evidence="12">
    <location>
        <begin position="343"/>
        <end position="367"/>
    </location>
</feature>
<feature type="domain" description="PTS EIIC type-2" evidence="15">
    <location>
        <begin position="295"/>
        <end position="628"/>
    </location>
</feature>
<evidence type="ECO:0000313" key="17">
    <source>
        <dbReference type="Proteomes" id="UP000189941"/>
    </source>
</evidence>
<evidence type="ECO:0000256" key="8">
    <source>
        <dbReference type="ARBA" id="ARBA00022683"/>
    </source>
</evidence>
<dbReference type="InterPro" id="IPR004715">
    <property type="entry name" value="PTS_IIA_fruc"/>
</dbReference>
<feature type="transmembrane region" description="Helical" evidence="12">
    <location>
        <begin position="379"/>
        <end position="404"/>
    </location>
</feature>
<keyword evidence="9 12" id="KW-0812">Transmembrane</keyword>
<evidence type="ECO:0000256" key="6">
    <source>
        <dbReference type="ARBA" id="ARBA00022597"/>
    </source>
</evidence>
<dbReference type="Pfam" id="PF00359">
    <property type="entry name" value="PTS_EIIA_2"/>
    <property type="match status" value="1"/>
</dbReference>
<dbReference type="GO" id="GO:0022877">
    <property type="term" value="F:protein-N(PI)-phosphohistidine-fructose phosphotransferase system transporter activity"/>
    <property type="evidence" value="ECO:0007669"/>
    <property type="project" value="InterPro"/>
</dbReference>
<keyword evidence="11 12" id="KW-0472">Membrane</keyword>
<sequence length="628" mass="66011">MKITELLQPVGISLGQAAGTKDEIIHRLADLMEKTGALTDKAQYIEDLKIREGSGTTGIGEGIAIPHAKSKGVSKPQLVSMTVPNGTDYESLDGTPTNLFFMIAVPENSNDEHLKVLSRLSTMLMDESFRKSLLKATDKTTFLNTINQKEAEKFPEDFQEVLDKETNTGYDIVAVTGCPTGIAHTYMAAEGIINKAKEMGYNVKVETHGSTGIENALTTAEIANAKGVIIAADVAVDKSRFNGKRLVDTKVSDGINKPAELINRVLDESRPVYQATGQAAAATEEDSHLTVGQKFYKHLMNGVSHMLPFVVGGGILIAVAFLLDDYTIDPSSFGSNTPLAAFFNQIGGAAFSFMLPVLAGYIGMSIADRPGLMVGMVGGYLANTGGAGFLGALAAGFIAGYLILLLRKVTEPLPRSMDGVKPMLIFPVFGILGIGAIMLLLLNPPLAQLNTMITDGLNNMGNSSKLLLGALLGAMMAVDMGGPVNKAAYVFGTASLASGSSAVMAAVMAGGMVPPLAISLAMLLFKNKFTEKDRQAIPTNIIMGMSFITEGAIPFAAADPLRVIPSMAVGSGLAGLLSMLFGCSLRAPHGGIWVIGVVENPVMYLVAVIAGAVASAFILGTLKKNINE</sequence>
<keyword evidence="10 12" id="KW-1133">Transmembrane helix</keyword>
<dbReference type="InterPro" id="IPR003353">
    <property type="entry name" value="PTS_IIB_fruc"/>
</dbReference>
<evidence type="ECO:0000259" key="14">
    <source>
        <dbReference type="PROSITE" id="PS51099"/>
    </source>
</evidence>
<dbReference type="InterPro" id="IPR013011">
    <property type="entry name" value="PTS_EIIB_2"/>
</dbReference>
<organism evidence="16 17">
    <name type="scientific">Globicatella sulfidifaciens DSM 15739</name>
    <dbReference type="NCBI Taxonomy" id="1121925"/>
    <lineage>
        <taxon>Bacteria</taxon>
        <taxon>Bacillati</taxon>
        <taxon>Bacillota</taxon>
        <taxon>Bacilli</taxon>
        <taxon>Lactobacillales</taxon>
        <taxon>Aerococcaceae</taxon>
        <taxon>Globicatella</taxon>
    </lineage>
</organism>
<dbReference type="GO" id="GO:0005886">
    <property type="term" value="C:plasma membrane"/>
    <property type="evidence" value="ECO:0007669"/>
    <property type="project" value="UniProtKB-SubCell"/>
</dbReference>
<feature type="domain" description="PTS EIIA type-2" evidence="13">
    <location>
        <begin position="5"/>
        <end position="149"/>
    </location>
</feature>
<keyword evidence="17" id="KW-1185">Reference proteome</keyword>
<feature type="transmembrane region" description="Helical" evidence="12">
    <location>
        <begin position="463"/>
        <end position="482"/>
    </location>
</feature>
<dbReference type="FunFam" id="3.40.930.10:FF:000009">
    <property type="entry name" value="PTS system, fructose specific IIABC component"/>
    <property type="match status" value="1"/>
</dbReference>
<dbReference type="PANTHER" id="PTHR30505:SF28">
    <property type="entry name" value="PTS SYSTEM 2-O-ALPHA-MANNOSYL-D-GLYCERATE-SPECIFIC EIIABC COMPONENT"/>
    <property type="match status" value="1"/>
</dbReference>
<feature type="transmembrane region" description="Helical" evidence="12">
    <location>
        <begin position="563"/>
        <end position="581"/>
    </location>
</feature>
<keyword evidence="7" id="KW-0808">Transferase</keyword>
<keyword evidence="4" id="KW-1003">Cell membrane</keyword>
<dbReference type="InterPro" id="IPR036095">
    <property type="entry name" value="PTS_EIIB-like_sf"/>
</dbReference>
<keyword evidence="8" id="KW-0598">Phosphotransferase system</keyword>
<dbReference type="PROSITE" id="PS51104">
    <property type="entry name" value="PTS_EIIC_TYPE_2"/>
    <property type="match status" value="1"/>
</dbReference>
<evidence type="ECO:0000313" key="16">
    <source>
        <dbReference type="EMBL" id="SJZ31305.1"/>
    </source>
</evidence>
<feature type="transmembrane region" description="Helical" evidence="12">
    <location>
        <begin position="303"/>
        <end position="323"/>
    </location>
</feature>
<keyword evidence="5" id="KW-0597">Phosphoprotein</keyword>
<feature type="transmembrane region" description="Helical" evidence="12">
    <location>
        <begin position="424"/>
        <end position="442"/>
    </location>
</feature>
<dbReference type="EMBL" id="FUWO01000001">
    <property type="protein sequence ID" value="SJZ31305.1"/>
    <property type="molecule type" value="Genomic_DNA"/>
</dbReference>
<dbReference type="PANTHER" id="PTHR30505">
    <property type="entry name" value="FRUCTOSE-LIKE PERMEASE"/>
    <property type="match status" value="1"/>
</dbReference>
<dbReference type="FunFam" id="3.40.50.2300:FF:000014">
    <property type="entry name" value="PTS system fructose-like transporter subunit IIB"/>
    <property type="match status" value="1"/>
</dbReference>
<reference evidence="17" key="1">
    <citation type="submission" date="2017-02" db="EMBL/GenBank/DDBJ databases">
        <authorList>
            <person name="Varghese N."/>
            <person name="Submissions S."/>
        </authorList>
    </citation>
    <scope>NUCLEOTIDE SEQUENCE [LARGE SCALE GENOMIC DNA]</scope>
    <source>
        <strain evidence="17">DSM 15739</strain>
    </source>
</reference>
<dbReference type="GO" id="GO:0005351">
    <property type="term" value="F:carbohydrate:proton symporter activity"/>
    <property type="evidence" value="ECO:0007669"/>
    <property type="project" value="InterPro"/>
</dbReference>
<dbReference type="SUPFAM" id="SSF52794">
    <property type="entry name" value="PTS system IIB component-like"/>
    <property type="match status" value="1"/>
</dbReference>
<dbReference type="InterPro" id="IPR016152">
    <property type="entry name" value="PTrfase/Anion_transptr"/>
</dbReference>
<dbReference type="Pfam" id="PF02302">
    <property type="entry name" value="PTS_IIB"/>
    <property type="match status" value="1"/>
</dbReference>
<dbReference type="InterPro" id="IPR013014">
    <property type="entry name" value="PTS_EIIC_2"/>
</dbReference>
<dbReference type="CDD" id="cd00211">
    <property type="entry name" value="PTS_IIA_fru"/>
    <property type="match status" value="1"/>
</dbReference>
<dbReference type="InterPro" id="IPR050864">
    <property type="entry name" value="Bacterial_PTS_Sugar_Transport"/>
</dbReference>
<dbReference type="PROSITE" id="PS00372">
    <property type="entry name" value="PTS_EIIA_TYPE_2_HIS"/>
    <property type="match status" value="1"/>
</dbReference>
<dbReference type="GO" id="GO:0009401">
    <property type="term" value="P:phosphoenolpyruvate-dependent sugar phosphotransferase system"/>
    <property type="evidence" value="ECO:0007669"/>
    <property type="project" value="UniProtKB-KW"/>
</dbReference>
<dbReference type="Proteomes" id="UP000189941">
    <property type="component" value="Unassembled WGS sequence"/>
</dbReference>
<dbReference type="SUPFAM" id="SSF55804">
    <property type="entry name" value="Phoshotransferase/anion transport protein"/>
    <property type="match status" value="1"/>
</dbReference>
<protein>
    <submittedName>
        <fullName evidence="16">PTS system D-fructose-specific IIA component (F1P-forming), Frc family /PTS system D-fructose-specific IIB component (F1P-forming), Frc family /PTS system D-fructose-specific IIC component (F1P-for...</fullName>
    </submittedName>
</protein>
<evidence type="ECO:0000259" key="13">
    <source>
        <dbReference type="PROSITE" id="PS51094"/>
    </source>
</evidence>
<evidence type="ECO:0000256" key="10">
    <source>
        <dbReference type="ARBA" id="ARBA00022989"/>
    </source>
</evidence>
<dbReference type="AlphaFoldDB" id="A0A1T4JMQ8"/>
<dbReference type="PROSITE" id="PS51094">
    <property type="entry name" value="PTS_EIIA_TYPE_2"/>
    <property type="match status" value="1"/>
</dbReference>
<dbReference type="OrthoDB" id="9782569at2"/>
<evidence type="ECO:0000259" key="15">
    <source>
        <dbReference type="PROSITE" id="PS51104"/>
    </source>
</evidence>
<evidence type="ECO:0000256" key="1">
    <source>
        <dbReference type="ARBA" id="ARBA00004429"/>
    </source>
</evidence>
<accession>A0A1T4JMQ8</accession>
<dbReference type="InterPro" id="IPR002178">
    <property type="entry name" value="PTS_EIIA_type-2_dom"/>
</dbReference>